<feature type="domain" description="CCHC-type" evidence="3">
    <location>
        <begin position="312"/>
        <end position="326"/>
    </location>
</feature>
<feature type="compositionally biased region" description="Basic and acidic residues" evidence="2">
    <location>
        <begin position="637"/>
        <end position="649"/>
    </location>
</feature>
<dbReference type="GO" id="GO:0003676">
    <property type="term" value="F:nucleic acid binding"/>
    <property type="evidence" value="ECO:0007669"/>
    <property type="project" value="InterPro"/>
</dbReference>
<dbReference type="SUPFAM" id="SSF57756">
    <property type="entry name" value="Retrovirus zinc finger-like domains"/>
    <property type="match status" value="1"/>
</dbReference>
<keyword evidence="1" id="KW-0862">Zinc</keyword>
<dbReference type="PROSITE" id="PS50158">
    <property type="entry name" value="ZF_CCHC"/>
    <property type="match status" value="1"/>
</dbReference>
<protein>
    <recommendedName>
        <fullName evidence="3">CCHC-type domain-containing protein</fullName>
    </recommendedName>
</protein>
<dbReference type="AlphaFoldDB" id="A0AAD8WAP3"/>
<comment type="caution">
    <text evidence="4">The sequence shown here is derived from an EMBL/GenBank/DDBJ whole genome shotgun (WGS) entry which is preliminary data.</text>
</comment>
<keyword evidence="5" id="KW-1185">Reference proteome</keyword>
<feature type="compositionally biased region" description="Low complexity" evidence="2">
    <location>
        <begin position="34"/>
        <end position="43"/>
    </location>
</feature>
<name>A0AAD8WAP3_LOLMU</name>
<gene>
    <name evidence="4" type="ORF">QYE76_067381</name>
</gene>
<dbReference type="PANTHER" id="PTHR34303:SF8">
    <property type="entry name" value="OS09G0372600 PROTEIN"/>
    <property type="match status" value="1"/>
</dbReference>
<feature type="compositionally biased region" description="Low complexity" evidence="2">
    <location>
        <begin position="10"/>
        <end position="25"/>
    </location>
</feature>
<evidence type="ECO:0000313" key="5">
    <source>
        <dbReference type="Proteomes" id="UP001231189"/>
    </source>
</evidence>
<evidence type="ECO:0000256" key="2">
    <source>
        <dbReference type="SAM" id="MobiDB-lite"/>
    </source>
</evidence>
<accession>A0AAD8WAP3</accession>
<proteinExistence type="predicted"/>
<dbReference type="InterPro" id="IPR001878">
    <property type="entry name" value="Znf_CCHC"/>
</dbReference>
<reference evidence="4" key="1">
    <citation type="submission" date="2023-07" db="EMBL/GenBank/DDBJ databases">
        <title>A chromosome-level genome assembly of Lolium multiflorum.</title>
        <authorList>
            <person name="Chen Y."/>
            <person name="Copetti D."/>
            <person name="Kolliker R."/>
            <person name="Studer B."/>
        </authorList>
    </citation>
    <scope>NUCLEOTIDE SEQUENCE</scope>
    <source>
        <strain evidence="4">02402/16</strain>
        <tissue evidence="4">Leaf</tissue>
    </source>
</reference>
<keyword evidence="1" id="KW-0863">Zinc-finger</keyword>
<dbReference type="InterPro" id="IPR036875">
    <property type="entry name" value="Znf_CCHC_sf"/>
</dbReference>
<sequence>MERSRDARGDAGASPCACPAAGDSSDLPPPPTRTSPSQPTSQPADHQAAPSLGRCHSEGPPPGFGAAVRTGRGAIVRCSKPATMSSILSFFLCNFDDSLSATTVGDWVFHVLVASPAVASFLLAAGGKHCARFGLSFHCSLAHASLAVAELATTAPPVCVLGSKKRRRHVPAWSRRPAAGLGFGAAGLLPRPRAQKRDVHPSPIDVPSEVTSPFKENACSASLQPYAGAPRPAHAALEPSAPGSPAPAASAAINAVSSPTRARSYLDAAKCPPAPSPATPKAPFKSLNLSLDGCFRCLSTLHLVRECRDPIRCRGCGRSGHRLRECSMPFPQPTFVSTVTTPPPPQPPLVAVPHPTPPRSPPRSRFGPAAEVPERVIPMVEPAAAPFAPLGPLGSDKEEVESDDDSIPPLLEVFMPPGDMEAARRLAVVFIDGLPPFSSPSAAFAEAIFLELPGLFVSGVGSSIGDLYAKFLSEEDREMAMMHQPFHLDGATFRLVREEEADRIPCDMQWVALVLARRVPAEHLSHLNVAAAFGCFGETLEVDAASLSGTDYAAVRAVVRLKHERYVPAEILLSRAPWGSRLISLRKVRVWRVRDSYNSDGEYVPFFRPPPPPLYQRRLGALPLAPARLPPAPQADDDSRGDPGLAGHDDAVDAHAALLAMLDSVASSPDLGPLSPPGSTSPSSTITISWCSLLGSEDAASSLSSGPPLAFTRRRGVVITELEPEAPAPAPVTARAAAPVPQPKRSSRLALKEPAHYEPVELRAVKLRGLKDALGSCTTALQKQVLKHGALHAHAKPLRKRAVAALAATICASSPPVQSGDDV</sequence>
<feature type="region of interest" description="Disordered" evidence="2">
    <location>
        <begin position="230"/>
        <end position="254"/>
    </location>
</feature>
<dbReference type="PANTHER" id="PTHR34303">
    <property type="entry name" value="OS01G0890400 PROTEIN-RELATED"/>
    <property type="match status" value="1"/>
</dbReference>
<evidence type="ECO:0000259" key="3">
    <source>
        <dbReference type="PROSITE" id="PS50158"/>
    </source>
</evidence>
<feature type="region of interest" description="Disordered" evidence="2">
    <location>
        <begin position="1"/>
        <end position="63"/>
    </location>
</feature>
<dbReference type="GO" id="GO:0008270">
    <property type="term" value="F:zinc ion binding"/>
    <property type="evidence" value="ECO:0007669"/>
    <property type="project" value="UniProtKB-KW"/>
</dbReference>
<dbReference type="Gene3D" id="4.10.60.10">
    <property type="entry name" value="Zinc finger, CCHC-type"/>
    <property type="match status" value="1"/>
</dbReference>
<dbReference type="Proteomes" id="UP001231189">
    <property type="component" value="Unassembled WGS sequence"/>
</dbReference>
<keyword evidence="1" id="KW-0479">Metal-binding</keyword>
<evidence type="ECO:0000313" key="4">
    <source>
        <dbReference type="EMBL" id="KAK1649576.1"/>
    </source>
</evidence>
<feature type="compositionally biased region" description="Low complexity" evidence="2">
    <location>
        <begin position="235"/>
        <end position="254"/>
    </location>
</feature>
<feature type="region of interest" description="Disordered" evidence="2">
    <location>
        <begin position="626"/>
        <end position="649"/>
    </location>
</feature>
<dbReference type="SMART" id="SM00343">
    <property type="entry name" value="ZnF_C2HC"/>
    <property type="match status" value="2"/>
</dbReference>
<dbReference type="EMBL" id="JAUUTY010000004">
    <property type="protein sequence ID" value="KAK1649576.1"/>
    <property type="molecule type" value="Genomic_DNA"/>
</dbReference>
<evidence type="ECO:0000256" key="1">
    <source>
        <dbReference type="PROSITE-ProRule" id="PRU00047"/>
    </source>
</evidence>
<organism evidence="4 5">
    <name type="scientific">Lolium multiflorum</name>
    <name type="common">Italian ryegrass</name>
    <name type="synonym">Lolium perenne subsp. multiflorum</name>
    <dbReference type="NCBI Taxonomy" id="4521"/>
    <lineage>
        <taxon>Eukaryota</taxon>
        <taxon>Viridiplantae</taxon>
        <taxon>Streptophyta</taxon>
        <taxon>Embryophyta</taxon>
        <taxon>Tracheophyta</taxon>
        <taxon>Spermatophyta</taxon>
        <taxon>Magnoliopsida</taxon>
        <taxon>Liliopsida</taxon>
        <taxon>Poales</taxon>
        <taxon>Poaceae</taxon>
        <taxon>BOP clade</taxon>
        <taxon>Pooideae</taxon>
        <taxon>Poodae</taxon>
        <taxon>Poeae</taxon>
        <taxon>Poeae Chloroplast Group 2 (Poeae type)</taxon>
        <taxon>Loliodinae</taxon>
        <taxon>Loliinae</taxon>
        <taxon>Lolium</taxon>
    </lineage>
</organism>